<evidence type="ECO:0000256" key="5">
    <source>
        <dbReference type="ARBA" id="ARBA00022989"/>
    </source>
</evidence>
<reference evidence="9 10" key="1">
    <citation type="submission" date="2007-08" db="EMBL/GenBank/DDBJ databases">
        <title>Complete sequence of Roseiflexus castenholzii DSM 13941.</title>
        <authorList>
            <consortium name="US DOE Joint Genome Institute"/>
            <person name="Copeland A."/>
            <person name="Lucas S."/>
            <person name="Lapidus A."/>
            <person name="Barry K."/>
            <person name="Glavina del Rio T."/>
            <person name="Dalin E."/>
            <person name="Tice H."/>
            <person name="Pitluck S."/>
            <person name="Thompson L.S."/>
            <person name="Brettin T."/>
            <person name="Bruce D."/>
            <person name="Detter J.C."/>
            <person name="Han C."/>
            <person name="Tapia R."/>
            <person name="Schmutz J."/>
            <person name="Larimer F."/>
            <person name="Land M."/>
            <person name="Hauser L."/>
            <person name="Kyrpides N."/>
            <person name="Mikhailova N."/>
            <person name="Bryant D.A."/>
            <person name="Hanada S."/>
            <person name="Tsukatani Y."/>
            <person name="Richardson P."/>
        </authorList>
    </citation>
    <scope>NUCLEOTIDE SEQUENCE [LARGE SCALE GENOMIC DNA]</scope>
    <source>
        <strain evidence="10">DSM 13941 / HLO8</strain>
    </source>
</reference>
<dbReference type="Gene3D" id="1.10.3720.10">
    <property type="entry name" value="MetI-like"/>
    <property type="match status" value="1"/>
</dbReference>
<feature type="transmembrane region" description="Helical" evidence="7">
    <location>
        <begin position="9"/>
        <end position="29"/>
    </location>
</feature>
<proteinExistence type="inferred from homology"/>
<comment type="similarity">
    <text evidence="7">Belongs to the binding-protein-dependent transport system permease family.</text>
</comment>
<dbReference type="SUPFAM" id="SSF161098">
    <property type="entry name" value="MetI-like"/>
    <property type="match status" value="1"/>
</dbReference>
<feature type="transmembrane region" description="Helical" evidence="7">
    <location>
        <begin position="141"/>
        <end position="174"/>
    </location>
</feature>
<evidence type="ECO:0000313" key="10">
    <source>
        <dbReference type="Proteomes" id="UP000000263"/>
    </source>
</evidence>
<dbReference type="GO" id="GO:0005886">
    <property type="term" value="C:plasma membrane"/>
    <property type="evidence" value="ECO:0007669"/>
    <property type="project" value="UniProtKB-SubCell"/>
</dbReference>
<dbReference type="Pfam" id="PF19300">
    <property type="entry name" value="BPD_transp_1_N"/>
    <property type="match status" value="1"/>
</dbReference>
<dbReference type="InterPro" id="IPR035906">
    <property type="entry name" value="MetI-like_sf"/>
</dbReference>
<protein>
    <submittedName>
        <fullName evidence="9">Binding-protein-dependent transport systems inner membrane component</fullName>
    </submittedName>
</protein>
<evidence type="ECO:0000256" key="7">
    <source>
        <dbReference type="RuleBase" id="RU363032"/>
    </source>
</evidence>
<keyword evidence="10" id="KW-1185">Reference proteome</keyword>
<evidence type="ECO:0000256" key="3">
    <source>
        <dbReference type="ARBA" id="ARBA00022475"/>
    </source>
</evidence>
<name>A7NLY5_ROSCS</name>
<evidence type="ECO:0000256" key="4">
    <source>
        <dbReference type="ARBA" id="ARBA00022692"/>
    </source>
</evidence>
<keyword evidence="4 7" id="KW-0812">Transmembrane</keyword>
<keyword evidence="3" id="KW-1003">Cell membrane</keyword>
<dbReference type="PROSITE" id="PS50928">
    <property type="entry name" value="ABC_TM1"/>
    <property type="match status" value="1"/>
</dbReference>
<dbReference type="AlphaFoldDB" id="A7NLY5"/>
<dbReference type="PANTHER" id="PTHR30465:SF43">
    <property type="entry name" value="OLIGOPEPTIDE ABC TRANSPORTER, PERMEASE PROTEIN"/>
    <property type="match status" value="1"/>
</dbReference>
<dbReference type="Pfam" id="PF00528">
    <property type="entry name" value="BPD_transp_1"/>
    <property type="match status" value="1"/>
</dbReference>
<evidence type="ECO:0000313" key="9">
    <source>
        <dbReference type="EMBL" id="ABU58533.1"/>
    </source>
</evidence>
<keyword evidence="2 7" id="KW-0813">Transport</keyword>
<dbReference type="RefSeq" id="WP_012120957.1">
    <property type="nucleotide sequence ID" value="NC_009767.1"/>
</dbReference>
<keyword evidence="5 7" id="KW-1133">Transmembrane helix</keyword>
<dbReference type="GO" id="GO:0055085">
    <property type="term" value="P:transmembrane transport"/>
    <property type="evidence" value="ECO:0007669"/>
    <property type="project" value="InterPro"/>
</dbReference>
<dbReference type="PANTHER" id="PTHR30465">
    <property type="entry name" value="INNER MEMBRANE ABC TRANSPORTER"/>
    <property type="match status" value="1"/>
</dbReference>
<gene>
    <name evidence="9" type="ordered locus">Rcas_2453</name>
</gene>
<organism evidence="9 10">
    <name type="scientific">Roseiflexus castenholzii (strain DSM 13941 / HLO8)</name>
    <dbReference type="NCBI Taxonomy" id="383372"/>
    <lineage>
        <taxon>Bacteria</taxon>
        <taxon>Bacillati</taxon>
        <taxon>Chloroflexota</taxon>
        <taxon>Chloroflexia</taxon>
        <taxon>Chloroflexales</taxon>
        <taxon>Roseiflexineae</taxon>
        <taxon>Roseiflexaceae</taxon>
        <taxon>Roseiflexus</taxon>
    </lineage>
</organism>
<dbReference type="Proteomes" id="UP000000263">
    <property type="component" value="Chromosome"/>
</dbReference>
<sequence length="329" mass="36563">MLQYIARRVVLMIPTLFVISLISFAIIQLPPGDFLSSYVAQLRTEGDAIDAAQLAALEEQYGLNQPIYIQYWKWISGILLRGDMGRSFEWGKPVSELIWDRIGITMLISLLTILLSWAIAIPAGVYAATHRYSIPDYLMSFISFLGLGTPSFMVALIALWVGLAFFGVNISGLFSDQYLDAPWSVGKVLDMLSRIWLPVIVLAIDNTASIIRTLRANLLDELNKPYVETARAKGVRETVLIWKYPVRVALNPFFSTVGWTLAALVSGETLVAVVLSYQTSGPLLLRALTSQDMYLAGSFILLLSTLTVIGTLISDILLAWVDPRIRLEE</sequence>
<feature type="transmembrane region" description="Helical" evidence="7">
    <location>
        <begin position="295"/>
        <end position="321"/>
    </location>
</feature>
<feature type="domain" description="ABC transmembrane type-1" evidence="8">
    <location>
        <begin position="102"/>
        <end position="312"/>
    </location>
</feature>
<evidence type="ECO:0000256" key="6">
    <source>
        <dbReference type="ARBA" id="ARBA00023136"/>
    </source>
</evidence>
<keyword evidence="6 7" id="KW-0472">Membrane</keyword>
<dbReference type="CDD" id="cd06261">
    <property type="entry name" value="TM_PBP2"/>
    <property type="match status" value="1"/>
</dbReference>
<dbReference type="STRING" id="383372.Rcas_2453"/>
<dbReference type="HOGENOM" id="CLU_036879_1_1_0"/>
<dbReference type="eggNOG" id="COG0601">
    <property type="taxonomic scope" value="Bacteria"/>
</dbReference>
<feature type="transmembrane region" description="Helical" evidence="7">
    <location>
        <begin position="253"/>
        <end position="275"/>
    </location>
</feature>
<dbReference type="KEGG" id="rca:Rcas_2453"/>
<evidence type="ECO:0000259" key="8">
    <source>
        <dbReference type="PROSITE" id="PS50928"/>
    </source>
</evidence>
<evidence type="ECO:0000256" key="1">
    <source>
        <dbReference type="ARBA" id="ARBA00004651"/>
    </source>
</evidence>
<dbReference type="OrthoDB" id="9772184at2"/>
<accession>A7NLY5</accession>
<dbReference type="InterPro" id="IPR045621">
    <property type="entry name" value="BPD_transp_1_N"/>
</dbReference>
<dbReference type="EMBL" id="CP000804">
    <property type="protein sequence ID" value="ABU58533.1"/>
    <property type="molecule type" value="Genomic_DNA"/>
</dbReference>
<evidence type="ECO:0000256" key="2">
    <source>
        <dbReference type="ARBA" id="ARBA00022448"/>
    </source>
</evidence>
<dbReference type="InterPro" id="IPR000515">
    <property type="entry name" value="MetI-like"/>
</dbReference>
<comment type="subcellular location">
    <subcellularLocation>
        <location evidence="1 7">Cell membrane</location>
        <topology evidence="1 7">Multi-pass membrane protein</topology>
    </subcellularLocation>
</comment>
<feature type="transmembrane region" description="Helical" evidence="7">
    <location>
        <begin position="102"/>
        <end position="129"/>
    </location>
</feature>
<feature type="transmembrane region" description="Helical" evidence="7">
    <location>
        <begin position="194"/>
        <end position="214"/>
    </location>
</feature>